<evidence type="ECO:0000313" key="1">
    <source>
        <dbReference type="EMBL" id="MFD2909203.1"/>
    </source>
</evidence>
<accession>A0ABW5ZAF8</accession>
<protein>
    <submittedName>
        <fullName evidence="1">Uncharacterized protein</fullName>
    </submittedName>
</protein>
<organism evidence="1 2">
    <name type="scientific">Flavobacterium ardleyense</name>
    <dbReference type="NCBI Taxonomy" id="2038737"/>
    <lineage>
        <taxon>Bacteria</taxon>
        <taxon>Pseudomonadati</taxon>
        <taxon>Bacteroidota</taxon>
        <taxon>Flavobacteriia</taxon>
        <taxon>Flavobacteriales</taxon>
        <taxon>Flavobacteriaceae</taxon>
        <taxon>Flavobacterium</taxon>
    </lineage>
</organism>
<dbReference type="RefSeq" id="WP_379807491.1">
    <property type="nucleotide sequence ID" value="NZ_JBHUOL010000018.1"/>
</dbReference>
<name>A0ABW5ZAF8_9FLAO</name>
<proteinExistence type="predicted"/>
<keyword evidence="2" id="KW-1185">Reference proteome</keyword>
<comment type="caution">
    <text evidence="1">The sequence shown here is derived from an EMBL/GenBank/DDBJ whole genome shotgun (WGS) entry which is preliminary data.</text>
</comment>
<dbReference type="EMBL" id="JBHUOL010000018">
    <property type="protein sequence ID" value="MFD2909203.1"/>
    <property type="molecule type" value="Genomic_DNA"/>
</dbReference>
<sequence length="102" mass="12359">MLNDILIEIKKYPTILNIEDEIFFMTRIEKISLDEIINNEKIIFEILSILESSHEQTIFQVDDENIIKYRKFSTWIRQLKKIFLNKDNYIEVLAENMEATFR</sequence>
<gene>
    <name evidence="1" type="ORF">ACFSX9_10730</name>
</gene>
<reference evidence="2" key="1">
    <citation type="journal article" date="2019" name="Int. J. Syst. Evol. Microbiol.">
        <title>The Global Catalogue of Microorganisms (GCM) 10K type strain sequencing project: providing services to taxonomists for standard genome sequencing and annotation.</title>
        <authorList>
            <consortium name="The Broad Institute Genomics Platform"/>
            <consortium name="The Broad Institute Genome Sequencing Center for Infectious Disease"/>
            <person name="Wu L."/>
            <person name="Ma J."/>
        </authorList>
    </citation>
    <scope>NUCLEOTIDE SEQUENCE [LARGE SCALE GENOMIC DNA]</scope>
    <source>
        <strain evidence="2">KCTC 52644</strain>
    </source>
</reference>
<dbReference type="Proteomes" id="UP001597549">
    <property type="component" value="Unassembled WGS sequence"/>
</dbReference>
<evidence type="ECO:0000313" key="2">
    <source>
        <dbReference type="Proteomes" id="UP001597549"/>
    </source>
</evidence>